<dbReference type="PROSITE" id="PS00028">
    <property type="entry name" value="ZINC_FINGER_C2H2_1"/>
    <property type="match status" value="1"/>
</dbReference>
<sequence>MSHVNENGITRDEGHYPEEIMRKSDFGIYEIKIKEENEEPIKSETADIELKEDLDINDGPIHFTEGSYIVKNESSLQGQLITNTRENTFQCSQSDEALSYNNLMNQMRTHCGEKLYQCKRCDKEFPNKSSIIKHQRTHTGEKPY</sequence>
<feature type="non-terminal residue" evidence="12">
    <location>
        <position position="144"/>
    </location>
</feature>
<dbReference type="GO" id="GO:0005634">
    <property type="term" value="C:nucleus"/>
    <property type="evidence" value="ECO:0007669"/>
    <property type="project" value="UniProtKB-SubCell"/>
</dbReference>
<evidence type="ECO:0000256" key="5">
    <source>
        <dbReference type="ARBA" id="ARBA00022771"/>
    </source>
</evidence>
<dbReference type="InterPro" id="IPR050758">
    <property type="entry name" value="Znf_C2H2-type"/>
</dbReference>
<keyword evidence="9" id="KW-0539">Nucleus</keyword>
<dbReference type="Pfam" id="PF00096">
    <property type="entry name" value="zf-C2H2"/>
    <property type="match status" value="1"/>
</dbReference>
<reference evidence="12 13" key="1">
    <citation type="submission" date="2024-05" db="EMBL/GenBank/DDBJ databases">
        <authorList>
            <person name="Wallberg A."/>
        </authorList>
    </citation>
    <scope>NUCLEOTIDE SEQUENCE [LARGE SCALE GENOMIC DNA]</scope>
</reference>
<comment type="caution">
    <text evidence="12">The sequence shown here is derived from an EMBL/GenBank/DDBJ whole genome shotgun (WGS) entry which is preliminary data.</text>
</comment>
<evidence type="ECO:0000259" key="11">
    <source>
        <dbReference type="PROSITE" id="PS50157"/>
    </source>
</evidence>
<dbReference type="Proteomes" id="UP001497623">
    <property type="component" value="Unassembled WGS sequence"/>
</dbReference>
<dbReference type="PROSITE" id="PS50157">
    <property type="entry name" value="ZINC_FINGER_C2H2_2"/>
    <property type="match status" value="1"/>
</dbReference>
<proteinExistence type="inferred from homology"/>
<evidence type="ECO:0000256" key="2">
    <source>
        <dbReference type="ARBA" id="ARBA00006991"/>
    </source>
</evidence>
<keyword evidence="7" id="KW-0238">DNA-binding</keyword>
<dbReference type="GO" id="GO:0008270">
    <property type="term" value="F:zinc ion binding"/>
    <property type="evidence" value="ECO:0007669"/>
    <property type="project" value="UniProtKB-KW"/>
</dbReference>
<keyword evidence="3" id="KW-0479">Metal-binding</keyword>
<feature type="domain" description="C2H2-type" evidence="11">
    <location>
        <begin position="116"/>
        <end position="143"/>
    </location>
</feature>
<comment type="similarity">
    <text evidence="2">Belongs to the krueppel C2H2-type zinc-finger protein family.</text>
</comment>
<evidence type="ECO:0000313" key="13">
    <source>
        <dbReference type="Proteomes" id="UP001497623"/>
    </source>
</evidence>
<evidence type="ECO:0000256" key="9">
    <source>
        <dbReference type="ARBA" id="ARBA00023242"/>
    </source>
</evidence>
<dbReference type="SMART" id="SM00355">
    <property type="entry name" value="ZnF_C2H2"/>
    <property type="match status" value="1"/>
</dbReference>
<dbReference type="GO" id="GO:0003677">
    <property type="term" value="F:DNA binding"/>
    <property type="evidence" value="ECO:0007669"/>
    <property type="project" value="UniProtKB-KW"/>
</dbReference>
<evidence type="ECO:0000256" key="8">
    <source>
        <dbReference type="ARBA" id="ARBA00023163"/>
    </source>
</evidence>
<evidence type="ECO:0000256" key="10">
    <source>
        <dbReference type="PROSITE-ProRule" id="PRU00042"/>
    </source>
</evidence>
<protein>
    <recommendedName>
        <fullName evidence="11">C2H2-type domain-containing protein</fullName>
    </recommendedName>
</protein>
<dbReference type="FunFam" id="3.30.160.60:FF:001933">
    <property type="entry name" value="Zinc finger protein 870"/>
    <property type="match status" value="1"/>
</dbReference>
<dbReference type="EMBL" id="CAXKWB010015328">
    <property type="protein sequence ID" value="CAL4113359.1"/>
    <property type="molecule type" value="Genomic_DNA"/>
</dbReference>
<evidence type="ECO:0000256" key="3">
    <source>
        <dbReference type="ARBA" id="ARBA00022723"/>
    </source>
</evidence>
<dbReference type="PANTHER" id="PTHR23234:SF10">
    <property type="entry name" value="RIKEN CDNA 6720489N17 GENE-RELATED"/>
    <property type="match status" value="1"/>
</dbReference>
<dbReference type="InterPro" id="IPR013087">
    <property type="entry name" value="Znf_C2H2_type"/>
</dbReference>
<keyword evidence="4" id="KW-0677">Repeat</keyword>
<evidence type="ECO:0000313" key="12">
    <source>
        <dbReference type="EMBL" id="CAL4113359.1"/>
    </source>
</evidence>
<comment type="subcellular location">
    <subcellularLocation>
        <location evidence="1">Nucleus</location>
    </subcellularLocation>
</comment>
<accession>A0AAV2R2K2</accession>
<dbReference type="PANTHER" id="PTHR23234">
    <property type="entry name" value="ZNF44 PROTEIN"/>
    <property type="match status" value="1"/>
</dbReference>
<name>A0AAV2R2K2_MEGNR</name>
<dbReference type="Gene3D" id="3.30.160.60">
    <property type="entry name" value="Classic Zinc Finger"/>
    <property type="match status" value="1"/>
</dbReference>
<dbReference type="AlphaFoldDB" id="A0AAV2R2K2"/>
<evidence type="ECO:0000256" key="4">
    <source>
        <dbReference type="ARBA" id="ARBA00022737"/>
    </source>
</evidence>
<evidence type="ECO:0000256" key="1">
    <source>
        <dbReference type="ARBA" id="ARBA00004123"/>
    </source>
</evidence>
<dbReference type="SUPFAM" id="SSF57667">
    <property type="entry name" value="beta-beta-alpha zinc fingers"/>
    <property type="match status" value="1"/>
</dbReference>
<keyword evidence="13" id="KW-1185">Reference proteome</keyword>
<evidence type="ECO:0000256" key="7">
    <source>
        <dbReference type="ARBA" id="ARBA00023125"/>
    </source>
</evidence>
<dbReference type="InterPro" id="IPR036236">
    <property type="entry name" value="Znf_C2H2_sf"/>
</dbReference>
<keyword evidence="8" id="KW-0804">Transcription</keyword>
<keyword evidence="5 10" id="KW-0863">Zinc-finger</keyword>
<organism evidence="12 13">
    <name type="scientific">Meganyctiphanes norvegica</name>
    <name type="common">Northern krill</name>
    <name type="synonym">Thysanopoda norvegica</name>
    <dbReference type="NCBI Taxonomy" id="48144"/>
    <lineage>
        <taxon>Eukaryota</taxon>
        <taxon>Metazoa</taxon>
        <taxon>Ecdysozoa</taxon>
        <taxon>Arthropoda</taxon>
        <taxon>Crustacea</taxon>
        <taxon>Multicrustacea</taxon>
        <taxon>Malacostraca</taxon>
        <taxon>Eumalacostraca</taxon>
        <taxon>Eucarida</taxon>
        <taxon>Euphausiacea</taxon>
        <taxon>Euphausiidae</taxon>
        <taxon>Meganyctiphanes</taxon>
    </lineage>
</organism>
<keyword evidence="6" id="KW-0862">Zinc</keyword>
<gene>
    <name evidence="12" type="ORF">MNOR_LOCUS20105</name>
</gene>
<evidence type="ECO:0000256" key="6">
    <source>
        <dbReference type="ARBA" id="ARBA00022833"/>
    </source>
</evidence>